<comment type="caution">
    <text evidence="2">The sequence shown here is derived from an EMBL/GenBank/DDBJ whole genome shotgun (WGS) entry which is preliminary data.</text>
</comment>
<evidence type="ECO:0000313" key="3">
    <source>
        <dbReference type="Proteomes" id="UP001341840"/>
    </source>
</evidence>
<protein>
    <recommendedName>
        <fullName evidence="1">Putative plant transposon protein domain-containing protein</fullName>
    </recommendedName>
</protein>
<sequence length="116" mass="13517">MASSLSASFDAHRFRSPYDQSLFEEHIAGRGWKRLTNPRMKISKLLIQEFYANAVRTKEEIVEAEAHPYKSYVRGVKIDFSSENIKQILRIRDHTPGAESDFETCQRNDQRLDEVI</sequence>
<name>A0ABU6XV27_9FABA</name>
<keyword evidence="3" id="KW-1185">Reference proteome</keyword>
<proteinExistence type="predicted"/>
<evidence type="ECO:0000313" key="2">
    <source>
        <dbReference type="EMBL" id="MED6200623.1"/>
    </source>
</evidence>
<reference evidence="2 3" key="1">
    <citation type="journal article" date="2023" name="Plants (Basel)">
        <title>Bridging the Gap: Combining Genomics and Transcriptomics Approaches to Understand Stylosanthes scabra, an Orphan Legume from the Brazilian Caatinga.</title>
        <authorList>
            <person name="Ferreira-Neto J.R.C."/>
            <person name="da Silva M.D."/>
            <person name="Binneck E."/>
            <person name="de Melo N.F."/>
            <person name="da Silva R.H."/>
            <person name="de Melo A.L.T.M."/>
            <person name="Pandolfi V."/>
            <person name="Bustamante F.O."/>
            <person name="Brasileiro-Vidal A.C."/>
            <person name="Benko-Iseppon A.M."/>
        </authorList>
    </citation>
    <scope>NUCLEOTIDE SEQUENCE [LARGE SCALE GENOMIC DNA]</scope>
    <source>
        <tissue evidence="2">Leaves</tissue>
    </source>
</reference>
<organism evidence="2 3">
    <name type="scientific">Stylosanthes scabra</name>
    <dbReference type="NCBI Taxonomy" id="79078"/>
    <lineage>
        <taxon>Eukaryota</taxon>
        <taxon>Viridiplantae</taxon>
        <taxon>Streptophyta</taxon>
        <taxon>Embryophyta</taxon>
        <taxon>Tracheophyta</taxon>
        <taxon>Spermatophyta</taxon>
        <taxon>Magnoliopsida</taxon>
        <taxon>eudicotyledons</taxon>
        <taxon>Gunneridae</taxon>
        <taxon>Pentapetalae</taxon>
        <taxon>rosids</taxon>
        <taxon>fabids</taxon>
        <taxon>Fabales</taxon>
        <taxon>Fabaceae</taxon>
        <taxon>Papilionoideae</taxon>
        <taxon>50 kb inversion clade</taxon>
        <taxon>dalbergioids sensu lato</taxon>
        <taxon>Dalbergieae</taxon>
        <taxon>Pterocarpus clade</taxon>
        <taxon>Stylosanthes</taxon>
    </lineage>
</organism>
<feature type="domain" description="Putative plant transposon protein" evidence="1">
    <location>
        <begin position="30"/>
        <end position="115"/>
    </location>
</feature>
<evidence type="ECO:0000259" key="1">
    <source>
        <dbReference type="Pfam" id="PF20167"/>
    </source>
</evidence>
<gene>
    <name evidence="2" type="ORF">PIB30_087048</name>
</gene>
<dbReference type="Pfam" id="PF20167">
    <property type="entry name" value="Transposase_32"/>
    <property type="match status" value="1"/>
</dbReference>
<dbReference type="Proteomes" id="UP001341840">
    <property type="component" value="Unassembled WGS sequence"/>
</dbReference>
<dbReference type="InterPro" id="IPR046796">
    <property type="entry name" value="Transposase_32_dom"/>
</dbReference>
<accession>A0ABU6XV27</accession>
<dbReference type="EMBL" id="JASCZI010212965">
    <property type="protein sequence ID" value="MED6200623.1"/>
    <property type="molecule type" value="Genomic_DNA"/>
</dbReference>